<comment type="similarity">
    <text evidence="1">Belongs to the helicase family.</text>
</comment>
<dbReference type="Proteomes" id="UP001237642">
    <property type="component" value="Unassembled WGS sequence"/>
</dbReference>
<dbReference type="AlphaFoldDB" id="A0AAD8MED6"/>
<organism evidence="3 4">
    <name type="scientific">Heracleum sosnowskyi</name>
    <dbReference type="NCBI Taxonomy" id="360622"/>
    <lineage>
        <taxon>Eukaryota</taxon>
        <taxon>Viridiplantae</taxon>
        <taxon>Streptophyta</taxon>
        <taxon>Embryophyta</taxon>
        <taxon>Tracheophyta</taxon>
        <taxon>Spermatophyta</taxon>
        <taxon>Magnoliopsida</taxon>
        <taxon>eudicotyledons</taxon>
        <taxon>Gunneridae</taxon>
        <taxon>Pentapetalae</taxon>
        <taxon>asterids</taxon>
        <taxon>campanulids</taxon>
        <taxon>Apiales</taxon>
        <taxon>Apiaceae</taxon>
        <taxon>Apioideae</taxon>
        <taxon>apioid superclade</taxon>
        <taxon>Tordylieae</taxon>
        <taxon>Tordyliinae</taxon>
        <taxon>Heracleum</taxon>
    </lineage>
</organism>
<sequence>MPFPPPQFLCGIANTLIVEERSYNVEAMNQEHQNLHSNLNTNQLEIYDAITDSVYNKRGNVFFVYGSGGCGKTFLWRTIIARLRSEMKIVLRLLQHQGLQLFCYQEVEQHIPGSRFH</sequence>
<evidence type="ECO:0000259" key="2">
    <source>
        <dbReference type="Pfam" id="PF05970"/>
    </source>
</evidence>
<gene>
    <name evidence="3" type="ORF">POM88_035771</name>
</gene>
<dbReference type="GO" id="GO:0005524">
    <property type="term" value="F:ATP binding"/>
    <property type="evidence" value="ECO:0007669"/>
    <property type="project" value="UniProtKB-KW"/>
</dbReference>
<dbReference type="PANTHER" id="PTHR10492">
    <property type="match status" value="1"/>
</dbReference>
<reference evidence="3" key="1">
    <citation type="submission" date="2023-02" db="EMBL/GenBank/DDBJ databases">
        <title>Genome of toxic invasive species Heracleum sosnowskyi carries increased number of genes despite the absence of recent whole-genome duplications.</title>
        <authorList>
            <person name="Schelkunov M."/>
            <person name="Shtratnikova V."/>
            <person name="Makarenko M."/>
            <person name="Klepikova A."/>
            <person name="Omelchenko D."/>
            <person name="Novikova G."/>
            <person name="Obukhova E."/>
            <person name="Bogdanov V."/>
            <person name="Penin A."/>
            <person name="Logacheva M."/>
        </authorList>
    </citation>
    <scope>NUCLEOTIDE SEQUENCE</scope>
    <source>
        <strain evidence="3">Hsosn_3</strain>
        <tissue evidence="3">Leaf</tissue>
    </source>
</reference>
<comment type="catalytic activity">
    <reaction evidence="1">
        <text>ATP + H2O = ADP + phosphate + H(+)</text>
        <dbReference type="Rhea" id="RHEA:13065"/>
        <dbReference type="ChEBI" id="CHEBI:15377"/>
        <dbReference type="ChEBI" id="CHEBI:15378"/>
        <dbReference type="ChEBI" id="CHEBI:30616"/>
        <dbReference type="ChEBI" id="CHEBI:43474"/>
        <dbReference type="ChEBI" id="CHEBI:456216"/>
        <dbReference type="EC" id="5.6.2.3"/>
    </reaction>
</comment>
<comment type="cofactor">
    <cofactor evidence="1">
        <name>Mg(2+)</name>
        <dbReference type="ChEBI" id="CHEBI:18420"/>
    </cofactor>
</comment>
<dbReference type="Pfam" id="PF05970">
    <property type="entry name" value="PIF1"/>
    <property type="match status" value="1"/>
</dbReference>
<feature type="domain" description="DNA helicase Pif1-like DEAD-box helicase" evidence="2">
    <location>
        <begin position="39"/>
        <end position="92"/>
    </location>
</feature>
<keyword evidence="4" id="KW-1185">Reference proteome</keyword>
<dbReference type="EC" id="5.6.2.3" evidence="1"/>
<accession>A0AAD8MED6</accession>
<keyword evidence="1" id="KW-0233">DNA recombination</keyword>
<dbReference type="InterPro" id="IPR027417">
    <property type="entry name" value="P-loop_NTPase"/>
</dbReference>
<proteinExistence type="inferred from homology"/>
<evidence type="ECO:0000256" key="1">
    <source>
        <dbReference type="RuleBase" id="RU363044"/>
    </source>
</evidence>
<dbReference type="PANTHER" id="PTHR10492:SF90">
    <property type="entry name" value="ATP-DEPENDENT DNA HELICASE"/>
    <property type="match status" value="1"/>
</dbReference>
<dbReference type="GO" id="GO:0006310">
    <property type="term" value="P:DNA recombination"/>
    <property type="evidence" value="ECO:0007669"/>
    <property type="project" value="UniProtKB-KW"/>
</dbReference>
<dbReference type="GO" id="GO:0000723">
    <property type="term" value="P:telomere maintenance"/>
    <property type="evidence" value="ECO:0007669"/>
    <property type="project" value="InterPro"/>
</dbReference>
<keyword evidence="1" id="KW-0234">DNA repair</keyword>
<comment type="caution">
    <text evidence="3">The sequence shown here is derived from an EMBL/GenBank/DDBJ whole genome shotgun (WGS) entry which is preliminary data.</text>
</comment>
<keyword evidence="1 3" id="KW-0347">Helicase</keyword>
<dbReference type="Gene3D" id="3.40.50.300">
    <property type="entry name" value="P-loop containing nucleotide triphosphate hydrolases"/>
    <property type="match status" value="1"/>
</dbReference>
<name>A0AAD8MED6_9APIA</name>
<dbReference type="SUPFAM" id="SSF52540">
    <property type="entry name" value="P-loop containing nucleoside triphosphate hydrolases"/>
    <property type="match status" value="1"/>
</dbReference>
<dbReference type="GO" id="GO:0006281">
    <property type="term" value="P:DNA repair"/>
    <property type="evidence" value="ECO:0007669"/>
    <property type="project" value="UniProtKB-KW"/>
</dbReference>
<keyword evidence="1" id="KW-0227">DNA damage</keyword>
<keyword evidence="1" id="KW-0547">Nucleotide-binding</keyword>
<dbReference type="GO" id="GO:0043139">
    <property type="term" value="F:5'-3' DNA helicase activity"/>
    <property type="evidence" value="ECO:0007669"/>
    <property type="project" value="UniProtKB-EC"/>
</dbReference>
<dbReference type="GO" id="GO:0016787">
    <property type="term" value="F:hydrolase activity"/>
    <property type="evidence" value="ECO:0007669"/>
    <property type="project" value="UniProtKB-KW"/>
</dbReference>
<evidence type="ECO:0000313" key="3">
    <source>
        <dbReference type="EMBL" id="KAK1369679.1"/>
    </source>
</evidence>
<keyword evidence="1" id="KW-0378">Hydrolase</keyword>
<keyword evidence="1" id="KW-0067">ATP-binding</keyword>
<dbReference type="InterPro" id="IPR010285">
    <property type="entry name" value="DNA_helicase_pif1-like_DEAD"/>
</dbReference>
<protein>
    <recommendedName>
        <fullName evidence="1">ATP-dependent DNA helicase</fullName>
        <ecNumber evidence="1">5.6.2.3</ecNumber>
    </recommendedName>
</protein>
<reference evidence="3" key="2">
    <citation type="submission" date="2023-05" db="EMBL/GenBank/DDBJ databases">
        <authorList>
            <person name="Schelkunov M.I."/>
        </authorList>
    </citation>
    <scope>NUCLEOTIDE SEQUENCE</scope>
    <source>
        <strain evidence="3">Hsosn_3</strain>
        <tissue evidence="3">Leaf</tissue>
    </source>
</reference>
<dbReference type="EMBL" id="JAUIZM010000008">
    <property type="protein sequence ID" value="KAK1369679.1"/>
    <property type="molecule type" value="Genomic_DNA"/>
</dbReference>
<evidence type="ECO:0000313" key="4">
    <source>
        <dbReference type="Proteomes" id="UP001237642"/>
    </source>
</evidence>